<reference evidence="1" key="1">
    <citation type="submission" date="2017-07" db="EMBL/GenBank/DDBJ databases">
        <title>Taro Niue Genome Assembly and Annotation.</title>
        <authorList>
            <person name="Atibalentja N."/>
            <person name="Keating K."/>
            <person name="Fields C.J."/>
        </authorList>
    </citation>
    <scope>NUCLEOTIDE SEQUENCE</scope>
    <source>
        <strain evidence="1">Niue_2</strain>
        <tissue evidence="1">Leaf</tissue>
    </source>
</reference>
<organism evidence="1 2">
    <name type="scientific">Colocasia esculenta</name>
    <name type="common">Wild taro</name>
    <name type="synonym">Arum esculentum</name>
    <dbReference type="NCBI Taxonomy" id="4460"/>
    <lineage>
        <taxon>Eukaryota</taxon>
        <taxon>Viridiplantae</taxon>
        <taxon>Streptophyta</taxon>
        <taxon>Embryophyta</taxon>
        <taxon>Tracheophyta</taxon>
        <taxon>Spermatophyta</taxon>
        <taxon>Magnoliopsida</taxon>
        <taxon>Liliopsida</taxon>
        <taxon>Araceae</taxon>
        <taxon>Aroideae</taxon>
        <taxon>Colocasieae</taxon>
        <taxon>Colocasia</taxon>
    </lineage>
</organism>
<evidence type="ECO:0000313" key="2">
    <source>
        <dbReference type="Proteomes" id="UP000652761"/>
    </source>
</evidence>
<gene>
    <name evidence="1" type="ORF">Taro_008364</name>
</gene>
<dbReference type="AlphaFoldDB" id="A0A843U358"/>
<sequence>MPFSFSIKGWQIWTVTRPSRSFSRGFFSLQTGLWVLHHCSAAAARSTWFFLSSHSTFSPSSLSPISFLLLFGPKVGRCCLLTSCCTNQEKGGKEEA</sequence>
<evidence type="ECO:0000313" key="1">
    <source>
        <dbReference type="EMBL" id="MQL75973.1"/>
    </source>
</evidence>
<name>A0A843U358_COLES</name>
<comment type="caution">
    <text evidence="1">The sequence shown here is derived from an EMBL/GenBank/DDBJ whole genome shotgun (WGS) entry which is preliminary data.</text>
</comment>
<keyword evidence="2" id="KW-1185">Reference proteome</keyword>
<dbReference type="EMBL" id="NMUH01000274">
    <property type="protein sequence ID" value="MQL75973.1"/>
    <property type="molecule type" value="Genomic_DNA"/>
</dbReference>
<dbReference type="Proteomes" id="UP000652761">
    <property type="component" value="Unassembled WGS sequence"/>
</dbReference>
<accession>A0A843U358</accession>
<protein>
    <submittedName>
        <fullName evidence="1">Uncharacterized protein</fullName>
    </submittedName>
</protein>
<proteinExistence type="predicted"/>